<evidence type="ECO:0000313" key="4">
    <source>
        <dbReference type="Ensembl" id="ENSPMAP00000000315.1"/>
    </source>
</evidence>
<proteinExistence type="predicted"/>
<dbReference type="Pfam" id="PF12999">
    <property type="entry name" value="PRKCSH-like"/>
    <property type="match status" value="1"/>
</dbReference>
<dbReference type="InterPro" id="IPR028146">
    <property type="entry name" value="PRKCSH_N"/>
</dbReference>
<feature type="signal peptide" evidence="2">
    <location>
        <begin position="1"/>
        <end position="15"/>
    </location>
</feature>
<dbReference type="GO" id="GO:0006491">
    <property type="term" value="P:N-glycan processing"/>
    <property type="evidence" value="ECO:0007669"/>
    <property type="project" value="TreeGrafter"/>
</dbReference>
<dbReference type="InterPro" id="IPR036055">
    <property type="entry name" value="LDL_receptor-like_sf"/>
</dbReference>
<dbReference type="Gene3D" id="4.10.400.10">
    <property type="entry name" value="Low-density Lipoprotein Receptor"/>
    <property type="match status" value="1"/>
</dbReference>
<dbReference type="STRING" id="7757.ENSPMAP00000000315"/>
<dbReference type="PANTHER" id="PTHR12630">
    <property type="entry name" value="N-LINKED OLIGOSACCHARIDE PROCESSING"/>
    <property type="match status" value="1"/>
</dbReference>
<dbReference type="GO" id="GO:0001889">
    <property type="term" value="P:liver development"/>
    <property type="evidence" value="ECO:0007669"/>
    <property type="project" value="TreeGrafter"/>
</dbReference>
<keyword evidence="2" id="KW-0732">Signal</keyword>
<reference evidence="4" key="2">
    <citation type="submission" date="2025-09" db="UniProtKB">
        <authorList>
            <consortium name="Ensembl"/>
        </authorList>
    </citation>
    <scope>IDENTIFICATION</scope>
</reference>
<name>S4R535_PETMA</name>
<dbReference type="PANTHER" id="PTHR12630:SF1">
    <property type="entry name" value="GLUCOSIDASE 2 SUBUNIT BETA"/>
    <property type="match status" value="1"/>
</dbReference>
<dbReference type="Ensembl" id="ENSPMAT00000000315.1">
    <property type="protein sequence ID" value="ENSPMAP00000000315.1"/>
    <property type="gene ID" value="ENSPMAG00000000282.1"/>
</dbReference>
<organism evidence="4">
    <name type="scientific">Petromyzon marinus</name>
    <name type="common">Sea lamprey</name>
    <dbReference type="NCBI Taxonomy" id="7757"/>
    <lineage>
        <taxon>Eukaryota</taxon>
        <taxon>Metazoa</taxon>
        <taxon>Chordata</taxon>
        <taxon>Craniata</taxon>
        <taxon>Vertebrata</taxon>
        <taxon>Cyclostomata</taxon>
        <taxon>Hyperoartia</taxon>
        <taxon>Petromyzontiformes</taxon>
        <taxon>Petromyzontidae</taxon>
        <taxon>Petromyzon</taxon>
    </lineage>
</organism>
<dbReference type="InterPro" id="IPR039794">
    <property type="entry name" value="Gtb1-like"/>
</dbReference>
<keyword evidence="1" id="KW-1015">Disulfide bond</keyword>
<dbReference type="GeneTree" id="ENSGT00510000047770"/>
<accession>S4R535</accession>
<dbReference type="HOGENOM" id="CLU_135383_0_0_1"/>
<dbReference type="GO" id="GO:0017177">
    <property type="term" value="C:glucosidase II complex"/>
    <property type="evidence" value="ECO:0007669"/>
    <property type="project" value="TreeGrafter"/>
</dbReference>
<protein>
    <recommendedName>
        <fullName evidence="3">Glucosidase II beta subunit N-terminal domain-containing protein</fullName>
    </recommendedName>
</protein>
<evidence type="ECO:0000259" key="3">
    <source>
        <dbReference type="Pfam" id="PF12999"/>
    </source>
</evidence>
<dbReference type="AlphaFoldDB" id="S4R535"/>
<sequence length="164" mass="18525">LPAMICISLFASVWCWHIATRWHRCSSLSSRSQRPLYDETKDFTCLDGSKTMPFDRVNDDYCDCKDGSDEPGTSACPNGNFHCTNAGYRPQNIPSSRVNDGICDCCDTTDEYNSGAVCENTCKELGQKDRENMARQAEVAAEGFRIKQQLMEETKRGKEEKQVR</sequence>
<feature type="chain" id="PRO_5012067976" description="Glucosidase II beta subunit N-terminal domain-containing protein" evidence="2">
    <location>
        <begin position="16"/>
        <end position="164"/>
    </location>
</feature>
<feature type="domain" description="Glucosidase II beta subunit N-terminal" evidence="3">
    <location>
        <begin position="38"/>
        <end position="160"/>
    </location>
</feature>
<evidence type="ECO:0000256" key="2">
    <source>
        <dbReference type="SAM" id="SignalP"/>
    </source>
</evidence>
<reference evidence="4" key="1">
    <citation type="submission" date="2025-08" db="UniProtKB">
        <authorList>
            <consortium name="Ensembl"/>
        </authorList>
    </citation>
    <scope>IDENTIFICATION</scope>
</reference>
<evidence type="ECO:0000256" key="1">
    <source>
        <dbReference type="ARBA" id="ARBA00023157"/>
    </source>
</evidence>